<dbReference type="AlphaFoldDB" id="A0A1B3IJ62"/>
<evidence type="ECO:0000256" key="1">
    <source>
        <dbReference type="SAM" id="SignalP"/>
    </source>
</evidence>
<dbReference type="EMBL" id="KU643136">
    <property type="protein sequence ID" value="AOF40228.1"/>
    <property type="molecule type" value="mRNA"/>
</dbReference>
<evidence type="ECO:0000313" key="2">
    <source>
        <dbReference type="EMBL" id="AOF40228.1"/>
    </source>
</evidence>
<name>A0A1B3IJ62_9SCOR</name>
<accession>A0A1B3IJ62</accession>
<proteinExistence type="evidence at transcript level"/>
<feature type="chain" id="PRO_5008548562" evidence="1">
    <location>
        <begin position="24"/>
        <end position="68"/>
    </location>
</feature>
<protein>
    <submittedName>
        <fullName evidence="2">Venom peptide HtAMP3</fullName>
    </submittedName>
</protein>
<organism evidence="2">
    <name type="scientific">Hadogenes troglodytes</name>
    <dbReference type="NCBI Taxonomy" id="1577150"/>
    <lineage>
        <taxon>Eukaryota</taxon>
        <taxon>Metazoa</taxon>
        <taxon>Ecdysozoa</taxon>
        <taxon>Arthropoda</taxon>
        <taxon>Chelicerata</taxon>
        <taxon>Arachnida</taxon>
        <taxon>Scorpiones</taxon>
        <taxon>Iurida</taxon>
        <taxon>Scorpionoidea</taxon>
        <taxon>Hemiscorpiidae</taxon>
        <taxon>Hadogenes</taxon>
    </lineage>
</organism>
<feature type="signal peptide" evidence="1">
    <location>
        <begin position="1"/>
        <end position="23"/>
    </location>
</feature>
<dbReference type="SMR" id="A0A1B3IJ62"/>
<reference evidence="2" key="1">
    <citation type="journal article" date="2016" name="J. Proteomics">
        <title>Transcriptomic analysis of the venom glands from the scorpion Hadogenes troglodytes revealed unique and extremely high diversity of the venom peptides.</title>
        <authorList>
            <person name="Zhong J."/>
            <person name="Zeng X.C."/>
            <person name="Zeng X."/>
            <person name="Nie Y."/>
            <person name="Zhang L."/>
            <person name="Wu S."/>
            <person name="Bao A."/>
        </authorList>
    </citation>
    <scope>NUCLEOTIDE SEQUENCE</scope>
</reference>
<keyword evidence="1" id="KW-0732">Signal</keyword>
<sequence length="68" mass="7603">MKTQFVVLLVALVLLQMFAQSEAIWGALLSGVADLLGKRGLKNLDDFDDIFDDDLSSADLEFLKQLMR</sequence>